<feature type="chain" id="PRO_5045758583" evidence="1">
    <location>
        <begin position="30"/>
        <end position="129"/>
    </location>
</feature>
<accession>A0ABS8XVB1</accession>
<protein>
    <submittedName>
        <fullName evidence="2">Uncharacterized protein</fullName>
    </submittedName>
</protein>
<organism evidence="2 3">
    <name type="scientific">Pelomonas cellulosilytica</name>
    <dbReference type="NCBI Taxonomy" id="2906762"/>
    <lineage>
        <taxon>Bacteria</taxon>
        <taxon>Pseudomonadati</taxon>
        <taxon>Pseudomonadota</taxon>
        <taxon>Betaproteobacteria</taxon>
        <taxon>Burkholderiales</taxon>
        <taxon>Sphaerotilaceae</taxon>
        <taxon>Roseateles</taxon>
    </lineage>
</organism>
<dbReference type="RefSeq" id="WP_233371666.1">
    <property type="nucleotide sequence ID" value="NZ_JAJTWU010000003.1"/>
</dbReference>
<evidence type="ECO:0000256" key="1">
    <source>
        <dbReference type="SAM" id="SignalP"/>
    </source>
</evidence>
<feature type="signal peptide" evidence="1">
    <location>
        <begin position="1"/>
        <end position="29"/>
    </location>
</feature>
<proteinExistence type="predicted"/>
<comment type="caution">
    <text evidence="2">The sequence shown here is derived from an EMBL/GenBank/DDBJ whole genome shotgun (WGS) entry which is preliminary data.</text>
</comment>
<evidence type="ECO:0000313" key="2">
    <source>
        <dbReference type="EMBL" id="MCE4554654.1"/>
    </source>
</evidence>
<reference evidence="2 3" key="1">
    <citation type="submission" date="2021-12" db="EMBL/GenBank/DDBJ databases">
        <title>Genome seq of P8.</title>
        <authorList>
            <person name="Seo T."/>
        </authorList>
    </citation>
    <scope>NUCLEOTIDE SEQUENCE [LARGE SCALE GENOMIC DNA]</scope>
    <source>
        <strain evidence="2 3">P8</strain>
    </source>
</reference>
<dbReference type="Proteomes" id="UP001200741">
    <property type="component" value="Unassembled WGS sequence"/>
</dbReference>
<dbReference type="EMBL" id="JAJTWU010000003">
    <property type="protein sequence ID" value="MCE4554654.1"/>
    <property type="molecule type" value="Genomic_DNA"/>
</dbReference>
<sequence length="129" mass="13919">METTQTTFQTLSRGLKISAAVVTAFVALAQPQVALAGDAGFSSGVVAAERFRAADNGSAEVKIATAATVRPSIAATELKGAELQMAGGAADRRFTDRKFTDRRFTDRKFTDRRFGDVGYSADRKFDFRD</sequence>
<evidence type="ECO:0000313" key="3">
    <source>
        <dbReference type="Proteomes" id="UP001200741"/>
    </source>
</evidence>
<keyword evidence="1" id="KW-0732">Signal</keyword>
<name>A0ABS8XVB1_9BURK</name>
<gene>
    <name evidence="2" type="ORF">LXT13_09405</name>
</gene>
<keyword evidence="3" id="KW-1185">Reference proteome</keyword>